<dbReference type="InParanoid" id="A0A068V881"/>
<dbReference type="PhylomeDB" id="A0A068V881"/>
<evidence type="ECO:0000313" key="1">
    <source>
        <dbReference type="EMBL" id="CDP16133.1"/>
    </source>
</evidence>
<dbReference type="Proteomes" id="UP000295252">
    <property type="component" value="Chromosome VIII"/>
</dbReference>
<dbReference type="EMBL" id="HG739201">
    <property type="protein sequence ID" value="CDP16133.1"/>
    <property type="molecule type" value="Genomic_DNA"/>
</dbReference>
<dbReference type="Gramene" id="CDP16133">
    <property type="protein sequence ID" value="CDP16133"/>
    <property type="gene ID" value="GSCOC_T00017202001"/>
</dbReference>
<keyword evidence="2" id="KW-1185">Reference proteome</keyword>
<sequence length="165" mass="19000">MMTAWKFANLESRGNLLYIGLNMPKITELNVFTLDKVHSKWIQKYLMDISSLKILYPTNFLVDHDLSVQKKIDFHIPLLLQNRRENIVILVLSIKGKIISFETNSVTVKELAEVRPREQGTYGGKATSILRHWPLFNFGLHHFVVLALKRIICPFGSMRLCNSGC</sequence>
<accession>A0A068V881</accession>
<organism evidence="1 2">
    <name type="scientific">Coffea canephora</name>
    <name type="common">Robusta coffee</name>
    <dbReference type="NCBI Taxonomy" id="49390"/>
    <lineage>
        <taxon>Eukaryota</taxon>
        <taxon>Viridiplantae</taxon>
        <taxon>Streptophyta</taxon>
        <taxon>Embryophyta</taxon>
        <taxon>Tracheophyta</taxon>
        <taxon>Spermatophyta</taxon>
        <taxon>Magnoliopsida</taxon>
        <taxon>eudicotyledons</taxon>
        <taxon>Gunneridae</taxon>
        <taxon>Pentapetalae</taxon>
        <taxon>asterids</taxon>
        <taxon>lamiids</taxon>
        <taxon>Gentianales</taxon>
        <taxon>Rubiaceae</taxon>
        <taxon>Ixoroideae</taxon>
        <taxon>Gardenieae complex</taxon>
        <taxon>Bertiereae - Coffeeae clade</taxon>
        <taxon>Coffeeae</taxon>
        <taxon>Coffea</taxon>
    </lineage>
</organism>
<proteinExistence type="predicted"/>
<reference evidence="2" key="1">
    <citation type="journal article" date="2014" name="Science">
        <title>The coffee genome provides insight into the convergent evolution of caffeine biosynthesis.</title>
        <authorList>
            <person name="Denoeud F."/>
            <person name="Carretero-Paulet L."/>
            <person name="Dereeper A."/>
            <person name="Droc G."/>
            <person name="Guyot R."/>
            <person name="Pietrella M."/>
            <person name="Zheng C."/>
            <person name="Alberti A."/>
            <person name="Anthony F."/>
            <person name="Aprea G."/>
            <person name="Aury J.M."/>
            <person name="Bento P."/>
            <person name="Bernard M."/>
            <person name="Bocs S."/>
            <person name="Campa C."/>
            <person name="Cenci A."/>
            <person name="Combes M.C."/>
            <person name="Crouzillat D."/>
            <person name="Da Silva C."/>
            <person name="Daddiego L."/>
            <person name="De Bellis F."/>
            <person name="Dussert S."/>
            <person name="Garsmeur O."/>
            <person name="Gayraud T."/>
            <person name="Guignon V."/>
            <person name="Jahn K."/>
            <person name="Jamilloux V."/>
            <person name="Joet T."/>
            <person name="Labadie K."/>
            <person name="Lan T."/>
            <person name="Leclercq J."/>
            <person name="Lepelley M."/>
            <person name="Leroy T."/>
            <person name="Li L.T."/>
            <person name="Librado P."/>
            <person name="Lopez L."/>
            <person name="Munoz A."/>
            <person name="Noel B."/>
            <person name="Pallavicini A."/>
            <person name="Perrotta G."/>
            <person name="Poncet V."/>
            <person name="Pot D."/>
            <person name="Priyono X."/>
            <person name="Rigoreau M."/>
            <person name="Rouard M."/>
            <person name="Rozas J."/>
            <person name="Tranchant-Dubreuil C."/>
            <person name="VanBuren R."/>
            <person name="Zhang Q."/>
            <person name="Andrade A.C."/>
            <person name="Argout X."/>
            <person name="Bertrand B."/>
            <person name="de Kochko A."/>
            <person name="Graziosi G."/>
            <person name="Henry R.J."/>
            <person name="Jayarama X."/>
            <person name="Ming R."/>
            <person name="Nagai C."/>
            <person name="Rounsley S."/>
            <person name="Sankoff D."/>
            <person name="Giuliano G."/>
            <person name="Albert V.A."/>
            <person name="Wincker P."/>
            <person name="Lashermes P."/>
        </authorList>
    </citation>
    <scope>NUCLEOTIDE SEQUENCE [LARGE SCALE GENOMIC DNA]</scope>
    <source>
        <strain evidence="2">cv. DH200-94</strain>
    </source>
</reference>
<name>A0A068V881_COFCA</name>
<gene>
    <name evidence="1" type="ORF">GSCOC_T00017202001</name>
</gene>
<evidence type="ECO:0000313" key="2">
    <source>
        <dbReference type="Proteomes" id="UP000295252"/>
    </source>
</evidence>
<protein>
    <submittedName>
        <fullName evidence="1">Uncharacterized protein</fullName>
    </submittedName>
</protein>
<dbReference type="AlphaFoldDB" id="A0A068V881"/>